<dbReference type="EMBL" id="JBHUHV010000008">
    <property type="protein sequence ID" value="MFD2065741.1"/>
    <property type="molecule type" value="Genomic_DNA"/>
</dbReference>
<accession>A0ABW4WTT4</accession>
<sequence>MKQLSLVLLGMALSAFSFGQKLEVSVQVNGGLSRFGGVSASNSTVLQIYSSNTQNSGAISPYGKRFKSSYGASVQFQRVSKTDLLLGLEAGVESLQSRVNVRGVSITPAINTSSLGYRQASGQSDLRNDFINLQPFIGKRLKAGTFDLDVTIGSDIGIGLNSKEEGTATDIQGEQHKTSLELNNQSVDIRPRVGVTANYQRVGLSASYANGLVNYVNGYSNGAKMEVYSRVFRLGVLYRLTK</sequence>
<keyword evidence="3" id="KW-1185">Reference proteome</keyword>
<reference evidence="3" key="1">
    <citation type="journal article" date="2019" name="Int. J. Syst. Evol. Microbiol.">
        <title>The Global Catalogue of Microorganisms (GCM) 10K type strain sequencing project: providing services to taxonomists for standard genome sequencing and annotation.</title>
        <authorList>
            <consortium name="The Broad Institute Genomics Platform"/>
            <consortium name="The Broad Institute Genome Sequencing Center for Infectious Disease"/>
            <person name="Wu L."/>
            <person name="Ma J."/>
        </authorList>
    </citation>
    <scope>NUCLEOTIDE SEQUENCE [LARGE SCALE GENOMIC DNA]</scope>
    <source>
        <strain evidence="3">JCM 16545</strain>
    </source>
</reference>
<evidence type="ECO:0000313" key="3">
    <source>
        <dbReference type="Proteomes" id="UP001597369"/>
    </source>
</evidence>
<keyword evidence="1" id="KW-0732">Signal</keyword>
<evidence type="ECO:0008006" key="4">
    <source>
        <dbReference type="Google" id="ProtNLM"/>
    </source>
</evidence>
<feature type="signal peptide" evidence="1">
    <location>
        <begin position="1"/>
        <end position="19"/>
    </location>
</feature>
<dbReference type="RefSeq" id="WP_229961888.1">
    <property type="nucleotide sequence ID" value="NZ_JAJJWI010000016.1"/>
</dbReference>
<organism evidence="2 3">
    <name type="scientific">Pontibacter silvestris</name>
    <dbReference type="NCBI Taxonomy" id="2305183"/>
    <lineage>
        <taxon>Bacteria</taxon>
        <taxon>Pseudomonadati</taxon>
        <taxon>Bacteroidota</taxon>
        <taxon>Cytophagia</taxon>
        <taxon>Cytophagales</taxon>
        <taxon>Hymenobacteraceae</taxon>
        <taxon>Pontibacter</taxon>
    </lineage>
</organism>
<feature type="chain" id="PRO_5047227043" description="Outer membrane protein beta-barrel domain-containing protein" evidence="1">
    <location>
        <begin position="20"/>
        <end position="242"/>
    </location>
</feature>
<protein>
    <recommendedName>
        <fullName evidence="4">Outer membrane protein beta-barrel domain-containing protein</fullName>
    </recommendedName>
</protein>
<comment type="caution">
    <text evidence="2">The sequence shown here is derived from an EMBL/GenBank/DDBJ whole genome shotgun (WGS) entry which is preliminary data.</text>
</comment>
<name>A0ABW4WTT4_9BACT</name>
<proteinExistence type="predicted"/>
<evidence type="ECO:0000256" key="1">
    <source>
        <dbReference type="SAM" id="SignalP"/>
    </source>
</evidence>
<dbReference type="Proteomes" id="UP001597369">
    <property type="component" value="Unassembled WGS sequence"/>
</dbReference>
<gene>
    <name evidence="2" type="ORF">ACFSKU_02520</name>
</gene>
<evidence type="ECO:0000313" key="2">
    <source>
        <dbReference type="EMBL" id="MFD2065741.1"/>
    </source>
</evidence>